<evidence type="ECO:0000313" key="2">
    <source>
        <dbReference type="EMBL" id="RLE08744.1"/>
    </source>
</evidence>
<comment type="caution">
    <text evidence="2">The sequence shown here is derived from an EMBL/GenBank/DDBJ whole genome shotgun (WGS) entry which is preliminary data.</text>
</comment>
<protein>
    <submittedName>
        <fullName evidence="2">Uncharacterized protein</fullName>
    </submittedName>
</protein>
<evidence type="ECO:0000256" key="1">
    <source>
        <dbReference type="SAM" id="MobiDB-lite"/>
    </source>
</evidence>
<dbReference type="AlphaFoldDB" id="A0A662D222"/>
<feature type="region of interest" description="Disordered" evidence="1">
    <location>
        <begin position="1"/>
        <end position="85"/>
    </location>
</feature>
<organism evidence="2 3">
    <name type="scientific">Aerophobetes bacterium</name>
    <dbReference type="NCBI Taxonomy" id="2030807"/>
    <lineage>
        <taxon>Bacteria</taxon>
        <taxon>Candidatus Aerophobota</taxon>
    </lineage>
</organism>
<proteinExistence type="predicted"/>
<reference evidence="2 3" key="1">
    <citation type="submission" date="2018-06" db="EMBL/GenBank/DDBJ databases">
        <title>Extensive metabolic versatility and redundancy in microbially diverse, dynamic hydrothermal sediments.</title>
        <authorList>
            <person name="Dombrowski N."/>
            <person name="Teske A."/>
            <person name="Baker B.J."/>
        </authorList>
    </citation>
    <scope>NUCLEOTIDE SEQUENCE [LARGE SCALE GENOMIC DNA]</scope>
    <source>
        <strain evidence="2">B7_G13</strain>
    </source>
</reference>
<name>A0A662D222_UNCAE</name>
<dbReference type="Proteomes" id="UP000277457">
    <property type="component" value="Unassembled WGS sequence"/>
</dbReference>
<feature type="compositionally biased region" description="Basic and acidic residues" evidence="1">
    <location>
        <begin position="30"/>
        <end position="41"/>
    </location>
</feature>
<dbReference type="EMBL" id="QMPY01000009">
    <property type="protein sequence ID" value="RLE08744.1"/>
    <property type="molecule type" value="Genomic_DNA"/>
</dbReference>
<gene>
    <name evidence="2" type="ORF">DRZ78_00470</name>
</gene>
<evidence type="ECO:0000313" key="3">
    <source>
        <dbReference type="Proteomes" id="UP000277457"/>
    </source>
</evidence>
<sequence length="85" mass="9437">MKGEQAYIGGDLPSESPLQRSLRSLPPLLKADKFDSNRGEQQRAPVGDVSPLKYRFARAEREAALPPRPLRGKHEVDPPQMGGWS</sequence>
<feature type="compositionally biased region" description="Low complexity" evidence="1">
    <location>
        <begin position="12"/>
        <end position="29"/>
    </location>
</feature>
<accession>A0A662D222</accession>